<organism evidence="20 21">
    <name type="scientific">Ceutorhynchus assimilis</name>
    <name type="common">cabbage seed weevil</name>
    <dbReference type="NCBI Taxonomy" id="467358"/>
    <lineage>
        <taxon>Eukaryota</taxon>
        <taxon>Metazoa</taxon>
        <taxon>Ecdysozoa</taxon>
        <taxon>Arthropoda</taxon>
        <taxon>Hexapoda</taxon>
        <taxon>Insecta</taxon>
        <taxon>Pterygota</taxon>
        <taxon>Neoptera</taxon>
        <taxon>Endopterygota</taxon>
        <taxon>Coleoptera</taxon>
        <taxon>Polyphaga</taxon>
        <taxon>Cucujiformia</taxon>
        <taxon>Curculionidae</taxon>
        <taxon>Ceutorhynchinae</taxon>
        <taxon>Ceutorhynchus</taxon>
    </lineage>
</organism>
<dbReference type="PANTHER" id="PTHR24346">
    <property type="entry name" value="MAP/MICROTUBULE AFFINITY-REGULATING KINASE"/>
    <property type="match status" value="1"/>
</dbReference>
<evidence type="ECO:0000256" key="13">
    <source>
        <dbReference type="ARBA" id="ARBA00022842"/>
    </source>
</evidence>
<feature type="binding site" evidence="17">
    <location>
        <position position="41"/>
    </location>
    <ligand>
        <name>ATP</name>
        <dbReference type="ChEBI" id="CHEBI:30616"/>
    </ligand>
</feature>
<dbReference type="PROSITE" id="PS00107">
    <property type="entry name" value="PROTEIN_KINASE_ATP"/>
    <property type="match status" value="1"/>
</dbReference>
<evidence type="ECO:0000313" key="20">
    <source>
        <dbReference type="EMBL" id="CAG9761224.1"/>
    </source>
</evidence>
<evidence type="ECO:0000256" key="4">
    <source>
        <dbReference type="ARBA" id="ARBA00009985"/>
    </source>
</evidence>
<keyword evidence="9" id="KW-0479">Metal-binding</keyword>
<dbReference type="InterPro" id="IPR000719">
    <property type="entry name" value="Prot_kinase_dom"/>
</dbReference>
<dbReference type="OrthoDB" id="68483at2759"/>
<dbReference type="GO" id="GO:0030010">
    <property type="term" value="P:establishment of cell polarity"/>
    <property type="evidence" value="ECO:0007669"/>
    <property type="project" value="InterPro"/>
</dbReference>
<dbReference type="GO" id="GO:0030295">
    <property type="term" value="F:protein kinase activator activity"/>
    <property type="evidence" value="ECO:0007669"/>
    <property type="project" value="InterPro"/>
</dbReference>
<evidence type="ECO:0000256" key="12">
    <source>
        <dbReference type="ARBA" id="ARBA00022840"/>
    </source>
</evidence>
<dbReference type="Gene3D" id="1.10.510.10">
    <property type="entry name" value="Transferase(Phosphotransferase) domain 1"/>
    <property type="match status" value="1"/>
</dbReference>
<dbReference type="InterPro" id="IPR039154">
    <property type="entry name" value="LKB1_c"/>
</dbReference>
<reference evidence="20" key="1">
    <citation type="submission" date="2022-01" db="EMBL/GenBank/DDBJ databases">
        <authorList>
            <person name="King R."/>
        </authorList>
    </citation>
    <scope>NUCLEOTIDE SEQUENCE</scope>
</reference>
<dbReference type="GO" id="GO:0042593">
    <property type="term" value="P:glucose homeostasis"/>
    <property type="evidence" value="ECO:0007669"/>
    <property type="project" value="InterPro"/>
</dbReference>
<dbReference type="CDD" id="cd14119">
    <property type="entry name" value="STKc_LKB1"/>
    <property type="match status" value="1"/>
</dbReference>
<keyword evidence="6" id="KW-0963">Cytoplasm</keyword>
<comment type="subcellular location">
    <subcellularLocation>
        <location evidence="3">Cytoplasm</location>
    </subcellularLocation>
</comment>
<evidence type="ECO:0000256" key="3">
    <source>
        <dbReference type="ARBA" id="ARBA00004496"/>
    </source>
</evidence>
<dbReference type="EMBL" id="OU892286">
    <property type="protein sequence ID" value="CAG9761224.1"/>
    <property type="molecule type" value="Genomic_DNA"/>
</dbReference>
<dbReference type="PANTHER" id="PTHR24346:SF94">
    <property type="entry name" value="NON-SPECIFIC SERINE_THREONINE PROTEIN KINASE"/>
    <property type="match status" value="1"/>
</dbReference>
<evidence type="ECO:0000256" key="8">
    <source>
        <dbReference type="ARBA" id="ARBA00022679"/>
    </source>
</evidence>
<evidence type="ECO:0000256" key="14">
    <source>
        <dbReference type="ARBA" id="ARBA00023211"/>
    </source>
</evidence>
<keyword evidence="7" id="KW-0723">Serine/threonine-protein kinase</keyword>
<keyword evidence="14" id="KW-0464">Manganese</keyword>
<dbReference type="InterPro" id="IPR017441">
    <property type="entry name" value="Protein_kinase_ATP_BS"/>
</dbReference>
<evidence type="ECO:0000256" key="16">
    <source>
        <dbReference type="ARBA" id="ARBA00048679"/>
    </source>
</evidence>
<comment type="catalytic activity">
    <reaction evidence="16">
        <text>L-seryl-[protein] + ATP = O-phospho-L-seryl-[protein] + ADP + H(+)</text>
        <dbReference type="Rhea" id="RHEA:17989"/>
        <dbReference type="Rhea" id="RHEA-COMP:9863"/>
        <dbReference type="Rhea" id="RHEA-COMP:11604"/>
        <dbReference type="ChEBI" id="CHEBI:15378"/>
        <dbReference type="ChEBI" id="CHEBI:29999"/>
        <dbReference type="ChEBI" id="CHEBI:30616"/>
        <dbReference type="ChEBI" id="CHEBI:83421"/>
        <dbReference type="ChEBI" id="CHEBI:456216"/>
        <dbReference type="EC" id="2.7.11.1"/>
    </reaction>
</comment>
<comment type="similarity">
    <text evidence="4">Belongs to the protein kinase superfamily. CAMK Ser/Thr protein kinase family. LKB1 subfamily.</text>
</comment>
<feature type="compositionally biased region" description="Polar residues" evidence="18">
    <location>
        <begin position="340"/>
        <end position="359"/>
    </location>
</feature>
<evidence type="ECO:0000256" key="7">
    <source>
        <dbReference type="ARBA" id="ARBA00022527"/>
    </source>
</evidence>
<evidence type="ECO:0000313" key="21">
    <source>
        <dbReference type="Proteomes" id="UP001152799"/>
    </source>
</evidence>
<comment type="cofactor">
    <cofactor evidence="1">
        <name>Mn(2+)</name>
        <dbReference type="ChEBI" id="CHEBI:29035"/>
    </cofactor>
</comment>
<dbReference type="FunFam" id="1.10.510.10:FF:001234">
    <property type="entry name" value="Serine/threonine-protein kinase par-4"/>
    <property type="match status" value="1"/>
</dbReference>
<evidence type="ECO:0000256" key="5">
    <source>
        <dbReference type="ARBA" id="ARBA00012513"/>
    </source>
</evidence>
<feature type="domain" description="Protein kinase" evidence="19">
    <location>
        <begin position="12"/>
        <end position="272"/>
    </location>
</feature>
<feature type="region of interest" description="Disordered" evidence="18">
    <location>
        <begin position="332"/>
        <end position="359"/>
    </location>
</feature>
<evidence type="ECO:0000256" key="17">
    <source>
        <dbReference type="PROSITE-ProRule" id="PRU10141"/>
    </source>
</evidence>
<evidence type="ECO:0000256" key="9">
    <source>
        <dbReference type="ARBA" id="ARBA00022723"/>
    </source>
</evidence>
<keyword evidence="12 17" id="KW-0067">ATP-binding</keyword>
<dbReference type="GO" id="GO:0046872">
    <property type="term" value="F:metal ion binding"/>
    <property type="evidence" value="ECO:0007669"/>
    <property type="project" value="UniProtKB-KW"/>
</dbReference>
<evidence type="ECO:0000256" key="11">
    <source>
        <dbReference type="ARBA" id="ARBA00022777"/>
    </source>
</evidence>
<dbReference type="Pfam" id="PF00069">
    <property type="entry name" value="Pkinase"/>
    <property type="match status" value="1"/>
</dbReference>
<dbReference type="InterPro" id="IPR011009">
    <property type="entry name" value="Kinase-like_dom_sf"/>
</dbReference>
<dbReference type="InterPro" id="IPR008271">
    <property type="entry name" value="Ser/Thr_kinase_AS"/>
</dbReference>
<keyword evidence="8" id="KW-0808">Transferase</keyword>
<dbReference type="GO" id="GO:0005524">
    <property type="term" value="F:ATP binding"/>
    <property type="evidence" value="ECO:0007669"/>
    <property type="project" value="UniProtKB-UniRule"/>
</dbReference>
<gene>
    <name evidence="20" type="ORF">CEUTPL_LOCUS1930</name>
</gene>
<dbReference type="Gene3D" id="3.30.200.20">
    <property type="entry name" value="Phosphorylase Kinase, domain 1"/>
    <property type="match status" value="1"/>
</dbReference>
<dbReference type="AlphaFoldDB" id="A0A9N9MGC6"/>
<evidence type="ECO:0000259" key="19">
    <source>
        <dbReference type="SMART" id="SM00220"/>
    </source>
</evidence>
<keyword evidence="11" id="KW-0418">Kinase</keyword>
<dbReference type="PROSITE" id="PS00108">
    <property type="entry name" value="PROTEIN_KINASE_ST"/>
    <property type="match status" value="1"/>
</dbReference>
<proteinExistence type="inferred from homology"/>
<evidence type="ECO:0000256" key="2">
    <source>
        <dbReference type="ARBA" id="ARBA00001946"/>
    </source>
</evidence>
<keyword evidence="10 17" id="KW-0547">Nucleotide-binding</keyword>
<dbReference type="GO" id="GO:0004674">
    <property type="term" value="F:protein serine/threonine kinase activity"/>
    <property type="evidence" value="ECO:0007669"/>
    <property type="project" value="UniProtKB-KW"/>
</dbReference>
<accession>A0A9N9MGC6</accession>
<dbReference type="GO" id="GO:0035556">
    <property type="term" value="P:intracellular signal transduction"/>
    <property type="evidence" value="ECO:0007669"/>
    <property type="project" value="TreeGrafter"/>
</dbReference>
<protein>
    <recommendedName>
        <fullName evidence="5">non-specific serine/threonine protein kinase</fullName>
        <ecNumber evidence="5">2.7.11.1</ecNumber>
    </recommendedName>
</protein>
<comment type="catalytic activity">
    <reaction evidence="15">
        <text>L-threonyl-[protein] + ATP = O-phospho-L-threonyl-[protein] + ADP + H(+)</text>
        <dbReference type="Rhea" id="RHEA:46608"/>
        <dbReference type="Rhea" id="RHEA-COMP:11060"/>
        <dbReference type="Rhea" id="RHEA-COMP:11605"/>
        <dbReference type="ChEBI" id="CHEBI:15378"/>
        <dbReference type="ChEBI" id="CHEBI:30013"/>
        <dbReference type="ChEBI" id="CHEBI:30616"/>
        <dbReference type="ChEBI" id="CHEBI:61977"/>
        <dbReference type="ChEBI" id="CHEBI:456216"/>
        <dbReference type="EC" id="2.7.11.1"/>
    </reaction>
</comment>
<dbReference type="SUPFAM" id="SSF56112">
    <property type="entry name" value="Protein kinase-like (PK-like)"/>
    <property type="match status" value="1"/>
</dbReference>
<evidence type="ECO:0000256" key="1">
    <source>
        <dbReference type="ARBA" id="ARBA00001936"/>
    </source>
</evidence>
<evidence type="ECO:0000256" key="18">
    <source>
        <dbReference type="SAM" id="MobiDB-lite"/>
    </source>
</evidence>
<dbReference type="FunFam" id="3.30.200.20:FF:000235">
    <property type="entry name" value="serine/threonine-protein kinase STK11"/>
    <property type="match status" value="1"/>
</dbReference>
<dbReference type="SMART" id="SM00220">
    <property type="entry name" value="S_TKc"/>
    <property type="match status" value="1"/>
</dbReference>
<dbReference type="GO" id="GO:0005737">
    <property type="term" value="C:cytoplasm"/>
    <property type="evidence" value="ECO:0007669"/>
    <property type="project" value="UniProtKB-SubCell"/>
</dbReference>
<evidence type="ECO:0000256" key="15">
    <source>
        <dbReference type="ARBA" id="ARBA00047899"/>
    </source>
</evidence>
<dbReference type="EC" id="2.7.11.1" evidence="5"/>
<evidence type="ECO:0000256" key="10">
    <source>
        <dbReference type="ARBA" id="ARBA00022741"/>
    </source>
</evidence>
<dbReference type="GO" id="GO:0001558">
    <property type="term" value="P:regulation of cell growth"/>
    <property type="evidence" value="ECO:0007669"/>
    <property type="project" value="InterPro"/>
</dbReference>
<evidence type="ECO:0000256" key="6">
    <source>
        <dbReference type="ARBA" id="ARBA00022490"/>
    </source>
</evidence>
<comment type="cofactor">
    <cofactor evidence="2">
        <name>Mg(2+)</name>
        <dbReference type="ChEBI" id="CHEBI:18420"/>
    </cofactor>
</comment>
<dbReference type="Proteomes" id="UP001152799">
    <property type="component" value="Chromosome 10"/>
</dbReference>
<sequence length="372" mass="42564">MKKKRLKVISKYVMGDLLGEGSYGKVKEVMDVETLSRRAVKIFKEKKLRRIPNGEQNVLKEISLLKKLRHKNVIRLIDEFRINEKSKLYIVMEFCVGSLQTMLDSAPDKKFPAQQAHGYFIQLVHGLEYLHGQRVIHKDIKPGNLLLTLEEELKITDFGVAETFDFFAIDDTCYIGQGSPAFQPPEIANGADSFAGYKVDIWSSGVTLYNFVTGSYPFEGNNIYKLFESIGTGVFTIPTEIQDPLRDLLFGMLKINPTERMTLQQIKQHAWLNRKPPASDYKVPIPPLKNDTWHNMTVLPYLCNHYYENCSNGDENGTSDDVEYFTERELNAMENRKQSEGTSEQSGSTKRNSKKQSISYKAVRNLFTCKQS</sequence>
<keyword evidence="13" id="KW-0460">Magnesium</keyword>
<name>A0A9N9MGC6_9CUCU</name>
<keyword evidence="21" id="KW-1185">Reference proteome</keyword>